<evidence type="ECO:0000313" key="7">
    <source>
        <dbReference type="EMBL" id="KAF7345272.1"/>
    </source>
</evidence>
<feature type="region of interest" description="Disordered" evidence="5">
    <location>
        <begin position="563"/>
        <end position="585"/>
    </location>
</feature>
<protein>
    <recommendedName>
        <fullName evidence="6">FAD-binding PCMH-type domain-containing protein</fullName>
    </recommendedName>
</protein>
<dbReference type="InterPro" id="IPR036318">
    <property type="entry name" value="FAD-bd_PCMH-like_sf"/>
</dbReference>
<organism evidence="7 8">
    <name type="scientific">Mycena sanguinolenta</name>
    <dbReference type="NCBI Taxonomy" id="230812"/>
    <lineage>
        <taxon>Eukaryota</taxon>
        <taxon>Fungi</taxon>
        <taxon>Dikarya</taxon>
        <taxon>Basidiomycota</taxon>
        <taxon>Agaricomycotina</taxon>
        <taxon>Agaricomycetes</taxon>
        <taxon>Agaricomycetidae</taxon>
        <taxon>Agaricales</taxon>
        <taxon>Marasmiineae</taxon>
        <taxon>Mycenaceae</taxon>
        <taxon>Mycena</taxon>
    </lineage>
</organism>
<name>A0A8H6XQH2_9AGAR</name>
<dbReference type="Gene3D" id="3.40.462.20">
    <property type="match status" value="1"/>
</dbReference>
<evidence type="ECO:0000313" key="8">
    <source>
        <dbReference type="Proteomes" id="UP000623467"/>
    </source>
</evidence>
<dbReference type="InterPro" id="IPR006094">
    <property type="entry name" value="Oxid_FAD_bind_N"/>
</dbReference>
<dbReference type="SUPFAM" id="SSF56176">
    <property type="entry name" value="FAD-binding/transporter-associated domain-like"/>
    <property type="match status" value="1"/>
</dbReference>
<dbReference type="GO" id="GO:0016491">
    <property type="term" value="F:oxidoreductase activity"/>
    <property type="evidence" value="ECO:0007669"/>
    <property type="project" value="UniProtKB-KW"/>
</dbReference>
<dbReference type="Pfam" id="PF08031">
    <property type="entry name" value="BBE"/>
    <property type="match status" value="2"/>
</dbReference>
<dbReference type="OrthoDB" id="415825at2759"/>
<evidence type="ECO:0000256" key="5">
    <source>
        <dbReference type="SAM" id="MobiDB-lite"/>
    </source>
</evidence>
<dbReference type="Proteomes" id="UP000623467">
    <property type="component" value="Unassembled WGS sequence"/>
</dbReference>
<dbReference type="PROSITE" id="PS51387">
    <property type="entry name" value="FAD_PCMH"/>
    <property type="match status" value="1"/>
</dbReference>
<dbReference type="EMBL" id="JACAZH010000020">
    <property type="protein sequence ID" value="KAF7345272.1"/>
    <property type="molecule type" value="Genomic_DNA"/>
</dbReference>
<evidence type="ECO:0000256" key="2">
    <source>
        <dbReference type="ARBA" id="ARBA00022630"/>
    </source>
</evidence>
<dbReference type="PANTHER" id="PTHR42973:SF17">
    <property type="entry name" value="OXIDASE, PUTATIVE (AFU_ORTHOLOGUE AFUA_6G14340)-RELATED"/>
    <property type="match status" value="1"/>
</dbReference>
<comment type="caution">
    <text evidence="7">The sequence shown here is derived from an EMBL/GenBank/DDBJ whole genome shotgun (WGS) entry which is preliminary data.</text>
</comment>
<reference evidence="7" key="1">
    <citation type="submission" date="2020-05" db="EMBL/GenBank/DDBJ databases">
        <title>Mycena genomes resolve the evolution of fungal bioluminescence.</title>
        <authorList>
            <person name="Tsai I.J."/>
        </authorList>
    </citation>
    <scope>NUCLEOTIDE SEQUENCE</scope>
    <source>
        <strain evidence="7">160909Yilan</strain>
    </source>
</reference>
<gene>
    <name evidence="7" type="ORF">MSAN_01903900</name>
</gene>
<evidence type="ECO:0000256" key="4">
    <source>
        <dbReference type="ARBA" id="ARBA00023002"/>
    </source>
</evidence>
<feature type="domain" description="FAD-binding PCMH-type" evidence="6">
    <location>
        <begin position="52"/>
        <end position="225"/>
    </location>
</feature>
<dbReference type="InterPro" id="IPR016166">
    <property type="entry name" value="FAD-bd_PCMH"/>
</dbReference>
<dbReference type="InterPro" id="IPR006093">
    <property type="entry name" value="Oxy_OxRdtase_FAD_BS"/>
</dbReference>
<evidence type="ECO:0000259" key="6">
    <source>
        <dbReference type="PROSITE" id="PS51387"/>
    </source>
</evidence>
<dbReference type="Gene3D" id="3.30.465.10">
    <property type="match status" value="2"/>
</dbReference>
<evidence type="ECO:0000256" key="1">
    <source>
        <dbReference type="ARBA" id="ARBA00005466"/>
    </source>
</evidence>
<keyword evidence="2" id="KW-0285">Flavoprotein</keyword>
<dbReference type="PANTHER" id="PTHR42973">
    <property type="entry name" value="BINDING OXIDOREDUCTASE, PUTATIVE (AFU_ORTHOLOGUE AFUA_1G17690)-RELATED"/>
    <property type="match status" value="1"/>
</dbReference>
<dbReference type="AlphaFoldDB" id="A0A8H6XQH2"/>
<accession>A0A8H6XQH2</accession>
<dbReference type="InterPro" id="IPR012951">
    <property type="entry name" value="BBE"/>
</dbReference>
<keyword evidence="3" id="KW-0274">FAD</keyword>
<dbReference type="InterPro" id="IPR016169">
    <property type="entry name" value="FAD-bd_PCMH_sub2"/>
</dbReference>
<sequence length="585" mass="62358">MGQTQSLPPASLAGSPLQVCLNDVFASSTGSVAYPQNYFYQFLDVKPYNHNIPITPAAVTFPATTDDVSKIVQCAAASNVKVQPRSGGHSYGNYGIGGVDNAVVVDLSNFQQFSMDNTTWQATIGAGSLLKDVTNRLSKAGGRAIAHGTCPQVGIGGHATIGGLGPLSRQWGAALDHVLEVEIVLANGTVTRASDTQNPDLLFAVKGAGASFGIITEFVVLTHPVPKNIRYSYTLLLGSHAAMAPTFATWQSIVSDPALDRKLATEVVLFELGMIISGTYFGTEEEYKSLNFEQRLSQNATVSVTVFDDWLGAVGNWAETEALQLVGGASGPFYAKSLTFSADTLIPARGIESFFSYLDSADKGTLIWFAIFDLQGGAVNDIPQNATAFAHRDVLFYLQTYAVGVGTLSDKTIAFVNGMSEKITDSMPGVNFGAYPGYVDPQLTDAQTAYWGSNLPRLEQIKAAIDPQNLFSNPQSVQPATSQPPTFPPSFLDQALSVGTLSQELIALASGMSEEIMNSMPDADFGAQPGHVDSLLTHAQTAYWGSNLPRLEQIKAVIDPQSSFSNPTAFQPPTFPPTVLDQAIR</sequence>
<comment type="similarity">
    <text evidence="1">Belongs to the oxygen-dependent FAD-linked oxidoreductase family.</text>
</comment>
<keyword evidence="4" id="KW-0560">Oxidoreductase</keyword>
<dbReference type="Pfam" id="PF01565">
    <property type="entry name" value="FAD_binding_4"/>
    <property type="match status" value="1"/>
</dbReference>
<dbReference type="InterPro" id="IPR050416">
    <property type="entry name" value="FAD-linked_Oxidoreductase"/>
</dbReference>
<dbReference type="GO" id="GO:0071949">
    <property type="term" value="F:FAD binding"/>
    <property type="evidence" value="ECO:0007669"/>
    <property type="project" value="InterPro"/>
</dbReference>
<dbReference type="PROSITE" id="PS00862">
    <property type="entry name" value="OX2_COVAL_FAD"/>
    <property type="match status" value="1"/>
</dbReference>
<proteinExistence type="inferred from homology"/>
<evidence type="ECO:0000256" key="3">
    <source>
        <dbReference type="ARBA" id="ARBA00022827"/>
    </source>
</evidence>
<keyword evidence="8" id="KW-1185">Reference proteome</keyword>